<reference evidence="2 3" key="1">
    <citation type="submission" date="2020-03" db="EMBL/GenBank/DDBJ databases">
        <title>Complete genome sequence of Orbus sp. IPMB12 (BCRC 80908).</title>
        <authorList>
            <person name="Lo W.-S."/>
            <person name="Chang T.-H."/>
            <person name="Kuo C.-H."/>
        </authorList>
    </citation>
    <scope>NUCLEOTIDE SEQUENCE [LARGE SCALE GENOMIC DNA]</scope>
    <source>
        <strain evidence="2 3">IPMB12</strain>
    </source>
</reference>
<dbReference type="Pfam" id="PF13566">
    <property type="entry name" value="DUF4130"/>
    <property type="match status" value="1"/>
</dbReference>
<evidence type="ECO:0000313" key="2">
    <source>
        <dbReference type="EMBL" id="QIQ21531.1"/>
    </source>
</evidence>
<dbReference type="NCBIfam" id="TIGR03915">
    <property type="entry name" value="SAM_7_link_chp"/>
    <property type="match status" value="1"/>
</dbReference>
<feature type="domain" description="DUF4130" evidence="1">
    <location>
        <begin position="82"/>
        <end position="252"/>
    </location>
</feature>
<dbReference type="InterPro" id="IPR025404">
    <property type="entry name" value="DUF4130"/>
</dbReference>
<protein>
    <submittedName>
        <fullName evidence="2">DNA metabolism protein</fullName>
    </submittedName>
</protein>
<evidence type="ECO:0000313" key="3">
    <source>
        <dbReference type="Proteomes" id="UP000501168"/>
    </source>
</evidence>
<sequence>MKIAYYDQTFEGLLCVIFDAYKLKYFPEHILVTGDVPPLLTTFEHTVETANGKYERVLTALKKKLSKSALNNLTKVWLSEVPEREMLLFRYICKVFDHQQNIESNFADEDVMAVLKLAKKVGCDMHFISMMVRFNKTADDVFFAPVAPTYNVLPLVLPHFKDRFSDQKWAIYDEKRGYGFYYDLEKIVEMTLSEADDFLVHHRLNEKYQDEDDKLITLMWQRYFKALTIKERINLKQQRRAMPARFWAYLPEMQDRVN</sequence>
<dbReference type="Proteomes" id="UP000501168">
    <property type="component" value="Chromosome"/>
</dbReference>
<dbReference type="RefSeq" id="WP_166916437.1">
    <property type="nucleotide sequence ID" value="NZ_CP050253.1"/>
</dbReference>
<dbReference type="AlphaFoldDB" id="A0A6G9IBC5"/>
<evidence type="ECO:0000259" key="1">
    <source>
        <dbReference type="Pfam" id="PF13566"/>
    </source>
</evidence>
<proteinExistence type="predicted"/>
<accession>A0A6G9IBC5</accession>
<name>A0A6G9IBC5_9GAMM</name>
<dbReference type="KEGG" id="orb:IPMB12_07445"/>
<dbReference type="InParanoid" id="A0A6G9IBC5"/>
<keyword evidence="3" id="KW-1185">Reference proteome</keyword>
<dbReference type="EMBL" id="CP050253">
    <property type="protein sequence ID" value="QIQ21531.1"/>
    <property type="molecule type" value="Genomic_DNA"/>
</dbReference>
<gene>
    <name evidence="2" type="ORF">IPMB12_07445</name>
</gene>
<organism evidence="2 3">
    <name type="scientific">Zophobihabitans entericus</name>
    <dbReference type="NCBI Taxonomy" id="1635327"/>
    <lineage>
        <taxon>Bacteria</taxon>
        <taxon>Pseudomonadati</taxon>
        <taxon>Pseudomonadota</taxon>
        <taxon>Gammaproteobacteria</taxon>
        <taxon>Orbales</taxon>
        <taxon>Orbaceae</taxon>
        <taxon>Zophobihabitans</taxon>
    </lineage>
</organism>
<dbReference type="InterPro" id="IPR023875">
    <property type="entry name" value="DNA_repair_put"/>
</dbReference>